<name>A0AAV4YDH8_CAEEX</name>
<protein>
    <submittedName>
        <fullName evidence="1">Uncharacterized protein</fullName>
    </submittedName>
</protein>
<dbReference type="AlphaFoldDB" id="A0AAV4YDH8"/>
<gene>
    <name evidence="1" type="ORF">CEXT_226561</name>
</gene>
<proteinExistence type="predicted"/>
<keyword evidence="2" id="KW-1185">Reference proteome</keyword>
<evidence type="ECO:0000313" key="2">
    <source>
        <dbReference type="Proteomes" id="UP001054945"/>
    </source>
</evidence>
<reference evidence="1 2" key="1">
    <citation type="submission" date="2021-06" db="EMBL/GenBank/DDBJ databases">
        <title>Caerostris extrusa draft genome.</title>
        <authorList>
            <person name="Kono N."/>
            <person name="Arakawa K."/>
        </authorList>
    </citation>
    <scope>NUCLEOTIDE SEQUENCE [LARGE SCALE GENOMIC DNA]</scope>
</reference>
<dbReference type="Proteomes" id="UP001054945">
    <property type="component" value="Unassembled WGS sequence"/>
</dbReference>
<organism evidence="1 2">
    <name type="scientific">Caerostris extrusa</name>
    <name type="common">Bark spider</name>
    <name type="synonym">Caerostris bankana</name>
    <dbReference type="NCBI Taxonomy" id="172846"/>
    <lineage>
        <taxon>Eukaryota</taxon>
        <taxon>Metazoa</taxon>
        <taxon>Ecdysozoa</taxon>
        <taxon>Arthropoda</taxon>
        <taxon>Chelicerata</taxon>
        <taxon>Arachnida</taxon>
        <taxon>Araneae</taxon>
        <taxon>Araneomorphae</taxon>
        <taxon>Entelegynae</taxon>
        <taxon>Araneoidea</taxon>
        <taxon>Araneidae</taxon>
        <taxon>Caerostris</taxon>
    </lineage>
</organism>
<sequence>MTEYSLRQKRVYCKRMCRVVVNKATFQGLLCGTDASHTCYIVPSIDESLCQIQIRLITCNGLACRRSEKMIYRLVFNIEKKDDTFRGRTEL</sequence>
<evidence type="ECO:0000313" key="1">
    <source>
        <dbReference type="EMBL" id="GIZ05262.1"/>
    </source>
</evidence>
<comment type="caution">
    <text evidence="1">The sequence shown here is derived from an EMBL/GenBank/DDBJ whole genome shotgun (WGS) entry which is preliminary data.</text>
</comment>
<accession>A0AAV4YDH8</accession>
<dbReference type="EMBL" id="BPLR01019252">
    <property type="protein sequence ID" value="GIZ05262.1"/>
    <property type="molecule type" value="Genomic_DNA"/>
</dbReference>